<sequence>MINSAYCYAQRVQQLGEDNRKMITSLLTKWTRFLRRSLAPTQRYNGRSLQPSESQEEKGDFYRSYQRLSFTIGRHTIVGKKWVAYVCTIDVPRNNRRKSPNGLVAISSISLRVRTSLKKRNEEEFDAVIMIQSGSEHSLFPLEIRSLVETCDND</sequence>
<accession>D6X4B5</accession>
<reference evidence="1 2" key="2">
    <citation type="journal article" date="2010" name="Nucleic Acids Res.">
        <title>BeetleBase in 2010: revisions to provide comprehensive genomic information for Tribolium castaneum.</title>
        <authorList>
            <person name="Kim H.S."/>
            <person name="Murphy T."/>
            <person name="Xia J."/>
            <person name="Caragea D."/>
            <person name="Park Y."/>
            <person name="Beeman R.W."/>
            <person name="Lorenzen M.D."/>
            <person name="Butcher S."/>
            <person name="Manak J.R."/>
            <person name="Brown S.J."/>
        </authorList>
    </citation>
    <scope>NUCLEOTIDE SEQUENCE [LARGE SCALE GENOMIC DNA]</scope>
    <source>
        <strain evidence="1 2">Georgia GA2</strain>
    </source>
</reference>
<name>D6X4B5_TRICA</name>
<reference evidence="1 2" key="1">
    <citation type="journal article" date="2008" name="Nature">
        <title>The genome of the model beetle and pest Tribolium castaneum.</title>
        <authorList>
            <consortium name="Tribolium Genome Sequencing Consortium"/>
            <person name="Richards S."/>
            <person name="Gibbs R.A."/>
            <person name="Weinstock G.M."/>
            <person name="Brown S.J."/>
            <person name="Denell R."/>
            <person name="Beeman R.W."/>
            <person name="Gibbs R."/>
            <person name="Beeman R.W."/>
            <person name="Brown S.J."/>
            <person name="Bucher G."/>
            <person name="Friedrich M."/>
            <person name="Grimmelikhuijzen C.J."/>
            <person name="Klingler M."/>
            <person name="Lorenzen M."/>
            <person name="Richards S."/>
            <person name="Roth S."/>
            <person name="Schroder R."/>
            <person name="Tautz D."/>
            <person name="Zdobnov E.M."/>
            <person name="Muzny D."/>
            <person name="Gibbs R.A."/>
            <person name="Weinstock G.M."/>
            <person name="Attaway T."/>
            <person name="Bell S."/>
            <person name="Buhay C.J."/>
            <person name="Chandrabose M.N."/>
            <person name="Chavez D."/>
            <person name="Clerk-Blankenburg K.P."/>
            <person name="Cree A."/>
            <person name="Dao M."/>
            <person name="Davis C."/>
            <person name="Chacko J."/>
            <person name="Dinh H."/>
            <person name="Dugan-Rocha S."/>
            <person name="Fowler G."/>
            <person name="Garner T.T."/>
            <person name="Garnes J."/>
            <person name="Gnirke A."/>
            <person name="Hawes A."/>
            <person name="Hernandez J."/>
            <person name="Hines S."/>
            <person name="Holder M."/>
            <person name="Hume J."/>
            <person name="Jhangiani S.N."/>
            <person name="Joshi V."/>
            <person name="Khan Z.M."/>
            <person name="Jackson L."/>
            <person name="Kovar C."/>
            <person name="Kowis A."/>
            <person name="Lee S."/>
            <person name="Lewis L.R."/>
            <person name="Margolis J."/>
            <person name="Morgan M."/>
            <person name="Nazareth L.V."/>
            <person name="Nguyen N."/>
            <person name="Okwuonu G."/>
            <person name="Parker D."/>
            <person name="Richards S."/>
            <person name="Ruiz S.J."/>
            <person name="Santibanez J."/>
            <person name="Savard J."/>
            <person name="Scherer S.E."/>
            <person name="Schneider B."/>
            <person name="Sodergren E."/>
            <person name="Tautz D."/>
            <person name="Vattahil S."/>
            <person name="Villasana D."/>
            <person name="White C.S."/>
            <person name="Wright R."/>
            <person name="Park Y."/>
            <person name="Beeman R.W."/>
            <person name="Lord J."/>
            <person name="Oppert B."/>
            <person name="Lorenzen M."/>
            <person name="Brown S."/>
            <person name="Wang L."/>
            <person name="Savard J."/>
            <person name="Tautz D."/>
            <person name="Richards S."/>
            <person name="Weinstock G."/>
            <person name="Gibbs R.A."/>
            <person name="Liu Y."/>
            <person name="Worley K."/>
            <person name="Weinstock G."/>
            <person name="Elsik C.G."/>
            <person name="Reese J.T."/>
            <person name="Elhaik E."/>
            <person name="Landan G."/>
            <person name="Graur D."/>
            <person name="Arensburger P."/>
            <person name="Atkinson P."/>
            <person name="Beeman R.W."/>
            <person name="Beidler J."/>
            <person name="Brown S.J."/>
            <person name="Demuth J.P."/>
            <person name="Drury D.W."/>
            <person name="Du Y.Z."/>
            <person name="Fujiwara H."/>
            <person name="Lorenzen M."/>
            <person name="Maselli V."/>
            <person name="Osanai M."/>
            <person name="Park Y."/>
            <person name="Robertson H.M."/>
            <person name="Tu Z."/>
            <person name="Wang J.J."/>
            <person name="Wang S."/>
            <person name="Richards S."/>
            <person name="Song H."/>
            <person name="Zhang L."/>
            <person name="Sodergren E."/>
            <person name="Werner D."/>
            <person name="Stanke M."/>
            <person name="Morgenstern B."/>
            <person name="Solovyev V."/>
            <person name="Kosarev P."/>
            <person name="Brown G."/>
            <person name="Chen H.C."/>
            <person name="Ermolaeva O."/>
            <person name="Hlavina W."/>
            <person name="Kapustin Y."/>
            <person name="Kiryutin B."/>
            <person name="Kitts P."/>
            <person name="Maglott D."/>
            <person name="Pruitt K."/>
            <person name="Sapojnikov V."/>
            <person name="Souvorov A."/>
            <person name="Mackey A.J."/>
            <person name="Waterhouse R.M."/>
            <person name="Wyder S."/>
            <person name="Zdobnov E.M."/>
            <person name="Zdobnov E.M."/>
            <person name="Wyder S."/>
            <person name="Kriventseva E.V."/>
            <person name="Kadowaki T."/>
            <person name="Bork P."/>
            <person name="Aranda M."/>
            <person name="Bao R."/>
            <person name="Beermann A."/>
            <person name="Berns N."/>
            <person name="Bolognesi R."/>
            <person name="Bonneton F."/>
            <person name="Bopp D."/>
            <person name="Brown S.J."/>
            <person name="Bucher G."/>
            <person name="Butts T."/>
            <person name="Chaumot A."/>
            <person name="Denell R.E."/>
            <person name="Ferrier D.E."/>
            <person name="Friedrich M."/>
            <person name="Gordon C.M."/>
            <person name="Jindra M."/>
            <person name="Klingler M."/>
            <person name="Lan Q."/>
            <person name="Lattorff H.M."/>
            <person name="Laudet V."/>
            <person name="von Levetsow C."/>
            <person name="Liu Z."/>
            <person name="Lutz R."/>
            <person name="Lynch J.A."/>
            <person name="da Fonseca R.N."/>
            <person name="Posnien N."/>
            <person name="Reuter R."/>
            <person name="Roth S."/>
            <person name="Savard J."/>
            <person name="Schinko J.B."/>
            <person name="Schmitt C."/>
            <person name="Schoppmeier M."/>
            <person name="Schroder R."/>
            <person name="Shippy T.D."/>
            <person name="Simonnet F."/>
            <person name="Marques-Souza H."/>
            <person name="Tautz D."/>
            <person name="Tomoyasu Y."/>
            <person name="Trauner J."/>
            <person name="Van der Zee M."/>
            <person name="Vervoort M."/>
            <person name="Wittkopp N."/>
            <person name="Wimmer E.A."/>
            <person name="Yang X."/>
            <person name="Jones A.K."/>
            <person name="Sattelle D.B."/>
            <person name="Ebert P.R."/>
            <person name="Nelson D."/>
            <person name="Scott J.G."/>
            <person name="Beeman R.W."/>
            <person name="Muthukrishnan S."/>
            <person name="Kramer K.J."/>
            <person name="Arakane Y."/>
            <person name="Beeman R.W."/>
            <person name="Zhu Q."/>
            <person name="Hogenkamp D."/>
            <person name="Dixit R."/>
            <person name="Oppert B."/>
            <person name="Jiang H."/>
            <person name="Zou Z."/>
            <person name="Marshall J."/>
            <person name="Elpidina E."/>
            <person name="Vinokurov K."/>
            <person name="Oppert C."/>
            <person name="Zou Z."/>
            <person name="Evans J."/>
            <person name="Lu Z."/>
            <person name="Zhao P."/>
            <person name="Sumathipala N."/>
            <person name="Altincicek B."/>
            <person name="Vilcinskas A."/>
            <person name="Williams M."/>
            <person name="Hultmark D."/>
            <person name="Hetru C."/>
            <person name="Jiang H."/>
            <person name="Grimmelikhuijzen C.J."/>
            <person name="Hauser F."/>
            <person name="Cazzamali G."/>
            <person name="Williamson M."/>
            <person name="Park Y."/>
            <person name="Li B."/>
            <person name="Tanaka Y."/>
            <person name="Predel R."/>
            <person name="Neupert S."/>
            <person name="Schachtner J."/>
            <person name="Verleyen P."/>
            <person name="Raible F."/>
            <person name="Bork P."/>
            <person name="Friedrich M."/>
            <person name="Walden K.K."/>
            <person name="Robertson H.M."/>
            <person name="Angeli S."/>
            <person name="Foret S."/>
            <person name="Bucher G."/>
            <person name="Schuetz S."/>
            <person name="Maleszka R."/>
            <person name="Wimmer E.A."/>
            <person name="Beeman R.W."/>
            <person name="Lorenzen M."/>
            <person name="Tomoyasu Y."/>
            <person name="Miller S.C."/>
            <person name="Grossmann D."/>
            <person name="Bucher G."/>
        </authorList>
    </citation>
    <scope>NUCLEOTIDE SEQUENCE [LARGE SCALE GENOMIC DNA]</scope>
    <source>
        <strain evidence="1 2">Georgia GA2</strain>
    </source>
</reference>
<dbReference type="Proteomes" id="UP000007266">
    <property type="component" value="Unassembled WGS sequence"/>
</dbReference>
<evidence type="ECO:0000313" key="1">
    <source>
        <dbReference type="EMBL" id="EEZ97531.1"/>
    </source>
</evidence>
<keyword evidence="2" id="KW-1185">Reference proteome</keyword>
<dbReference type="EMBL" id="KQ971410">
    <property type="protein sequence ID" value="EEZ97531.1"/>
    <property type="molecule type" value="Genomic_DNA"/>
</dbReference>
<gene>
    <name evidence="1" type="primary">GLEAN_11378</name>
    <name evidence="1" type="ORF">TcasGA2_TC011378</name>
</gene>
<organism evidence="1 2">
    <name type="scientific">Tribolium castaneum</name>
    <name type="common">Red flour beetle</name>
    <dbReference type="NCBI Taxonomy" id="7070"/>
    <lineage>
        <taxon>Eukaryota</taxon>
        <taxon>Metazoa</taxon>
        <taxon>Ecdysozoa</taxon>
        <taxon>Arthropoda</taxon>
        <taxon>Hexapoda</taxon>
        <taxon>Insecta</taxon>
        <taxon>Pterygota</taxon>
        <taxon>Neoptera</taxon>
        <taxon>Endopterygota</taxon>
        <taxon>Coleoptera</taxon>
        <taxon>Polyphaga</taxon>
        <taxon>Cucujiformia</taxon>
        <taxon>Tenebrionidae</taxon>
        <taxon>Tenebrionidae incertae sedis</taxon>
        <taxon>Tribolium</taxon>
    </lineage>
</organism>
<evidence type="ECO:0000313" key="2">
    <source>
        <dbReference type="Proteomes" id="UP000007266"/>
    </source>
</evidence>
<dbReference type="HOGENOM" id="CLU_1706532_0_0_1"/>
<protein>
    <submittedName>
        <fullName evidence="1">Uncharacterized protein</fullName>
    </submittedName>
</protein>
<proteinExistence type="predicted"/>
<dbReference type="AlphaFoldDB" id="D6X4B5"/>